<dbReference type="SMART" id="SM00499">
    <property type="entry name" value="AAI"/>
    <property type="match status" value="1"/>
</dbReference>
<feature type="transmembrane region" description="Helical" evidence="10">
    <location>
        <begin position="152"/>
        <end position="173"/>
    </location>
</feature>
<evidence type="ECO:0000256" key="7">
    <source>
        <dbReference type="ARBA" id="ARBA00023180"/>
    </source>
</evidence>
<dbReference type="Gene3D" id="1.10.110.10">
    <property type="entry name" value="Plant lipid-transfer and hydrophobic proteins"/>
    <property type="match status" value="1"/>
</dbReference>
<dbReference type="InterPro" id="IPR036312">
    <property type="entry name" value="Bifun_inhib/LTP/seed_sf"/>
</dbReference>
<dbReference type="InterPro" id="IPR043325">
    <property type="entry name" value="LTSS"/>
</dbReference>
<dbReference type="GO" id="GO:0008289">
    <property type="term" value="F:lipid binding"/>
    <property type="evidence" value="ECO:0007669"/>
    <property type="project" value="InterPro"/>
</dbReference>
<keyword evidence="8" id="KW-0449">Lipoprotein</keyword>
<dbReference type="GO" id="GO:0006869">
    <property type="term" value="P:lipid transport"/>
    <property type="evidence" value="ECO:0007669"/>
    <property type="project" value="InterPro"/>
</dbReference>
<keyword evidence="4" id="KW-0336">GPI-anchor</keyword>
<dbReference type="PRINTS" id="PR00382">
    <property type="entry name" value="LIPIDTRNSFER"/>
</dbReference>
<comment type="subcellular location">
    <subcellularLocation>
        <location evidence="1">Cell membrane</location>
        <topology evidence="1">Lipid-anchor</topology>
        <topology evidence="1">GPI-anchor</topology>
    </subcellularLocation>
</comment>
<sequence length="175" mass="17451">MAATRNAAALSMAILLLTVQLLWAGGSMAQSSDCTPLLLGLQPCLPYITGNTSTPAKTCCTQLANVVKVSPTCLCQLLDGSFGVSGINRTRALELPAACNVQTPPASTCNSASPSASPGGIPLPATPSSPAEGSAGVPGTGSSDGSSIKVSASLLLFSFFFIAAASCCSSGSMRY</sequence>
<dbReference type="EMBL" id="OZ034819">
    <property type="protein sequence ID" value="CAL1396651.1"/>
    <property type="molecule type" value="Genomic_DNA"/>
</dbReference>
<evidence type="ECO:0000256" key="8">
    <source>
        <dbReference type="ARBA" id="ARBA00023288"/>
    </source>
</evidence>
<proteinExistence type="inferred from homology"/>
<keyword evidence="10" id="KW-1133">Transmembrane helix</keyword>
<evidence type="ECO:0000256" key="5">
    <source>
        <dbReference type="ARBA" id="ARBA00022729"/>
    </source>
</evidence>
<evidence type="ECO:0000256" key="9">
    <source>
        <dbReference type="SAM" id="MobiDB-lite"/>
    </source>
</evidence>
<evidence type="ECO:0000313" key="14">
    <source>
        <dbReference type="Proteomes" id="UP001497516"/>
    </source>
</evidence>
<evidence type="ECO:0000256" key="2">
    <source>
        <dbReference type="ARBA" id="ARBA00009748"/>
    </source>
</evidence>
<feature type="region of interest" description="Disordered" evidence="9">
    <location>
        <begin position="110"/>
        <end position="142"/>
    </location>
</feature>
<evidence type="ECO:0000256" key="10">
    <source>
        <dbReference type="SAM" id="Phobius"/>
    </source>
</evidence>
<dbReference type="CDD" id="cd00010">
    <property type="entry name" value="AAI_LTSS"/>
    <property type="match status" value="1"/>
</dbReference>
<evidence type="ECO:0000256" key="11">
    <source>
        <dbReference type="SAM" id="SignalP"/>
    </source>
</evidence>
<keyword evidence="10" id="KW-0812">Transmembrane</keyword>
<dbReference type="PANTHER" id="PTHR33044">
    <property type="entry name" value="BIFUNCTIONAL INHIBITOR/LIPID-TRANSFER PROTEIN/SEED STORAGE 2S ALBUMIN SUPERFAMILY PROTEIN-RELATED"/>
    <property type="match status" value="1"/>
</dbReference>
<gene>
    <name evidence="13" type="ORF">LTRI10_LOCUS37006</name>
</gene>
<keyword evidence="14" id="KW-1185">Reference proteome</keyword>
<organism evidence="13 14">
    <name type="scientific">Linum trigynum</name>
    <dbReference type="NCBI Taxonomy" id="586398"/>
    <lineage>
        <taxon>Eukaryota</taxon>
        <taxon>Viridiplantae</taxon>
        <taxon>Streptophyta</taxon>
        <taxon>Embryophyta</taxon>
        <taxon>Tracheophyta</taxon>
        <taxon>Spermatophyta</taxon>
        <taxon>Magnoliopsida</taxon>
        <taxon>eudicotyledons</taxon>
        <taxon>Gunneridae</taxon>
        <taxon>Pentapetalae</taxon>
        <taxon>rosids</taxon>
        <taxon>fabids</taxon>
        <taxon>Malpighiales</taxon>
        <taxon>Linaceae</taxon>
        <taxon>Linum</taxon>
    </lineage>
</organism>
<keyword evidence="5 11" id="KW-0732">Signal</keyword>
<keyword evidence="10" id="KW-0472">Membrane</keyword>
<dbReference type="Pfam" id="PF14368">
    <property type="entry name" value="LTP_2"/>
    <property type="match status" value="1"/>
</dbReference>
<evidence type="ECO:0000256" key="3">
    <source>
        <dbReference type="ARBA" id="ARBA00022475"/>
    </source>
</evidence>
<dbReference type="GO" id="GO:0098552">
    <property type="term" value="C:side of membrane"/>
    <property type="evidence" value="ECO:0007669"/>
    <property type="project" value="UniProtKB-KW"/>
</dbReference>
<dbReference type="InterPro" id="IPR016140">
    <property type="entry name" value="Bifunc_inhib/LTP/seed_store"/>
</dbReference>
<keyword evidence="7" id="KW-0325">Glycoprotein</keyword>
<accession>A0AAV2FEG0</accession>
<comment type="similarity">
    <text evidence="2">Belongs to the plant LTP family.</text>
</comment>
<dbReference type="AlphaFoldDB" id="A0AAV2FEG0"/>
<dbReference type="InterPro" id="IPR000528">
    <property type="entry name" value="Plant_nsLTP"/>
</dbReference>
<reference evidence="13 14" key="1">
    <citation type="submission" date="2024-04" db="EMBL/GenBank/DDBJ databases">
        <authorList>
            <person name="Fracassetti M."/>
        </authorList>
    </citation>
    <scope>NUCLEOTIDE SEQUENCE [LARGE SCALE GENOMIC DNA]</scope>
</reference>
<keyword evidence="3" id="KW-1003">Cell membrane</keyword>
<keyword evidence="6" id="KW-1015">Disulfide bond</keyword>
<dbReference type="FunFam" id="1.10.110.10:FF:000001">
    <property type="entry name" value="Bifunctional inhibitor/lipid-transfer protein/seed storage 2S albumin superfamily protein"/>
    <property type="match status" value="1"/>
</dbReference>
<name>A0AAV2FEG0_9ROSI</name>
<evidence type="ECO:0000259" key="12">
    <source>
        <dbReference type="SMART" id="SM00499"/>
    </source>
</evidence>
<dbReference type="GO" id="GO:0005886">
    <property type="term" value="C:plasma membrane"/>
    <property type="evidence" value="ECO:0007669"/>
    <property type="project" value="UniProtKB-SubCell"/>
</dbReference>
<dbReference type="Proteomes" id="UP001497516">
    <property type="component" value="Chromosome 6"/>
</dbReference>
<evidence type="ECO:0000256" key="6">
    <source>
        <dbReference type="ARBA" id="ARBA00023157"/>
    </source>
</evidence>
<evidence type="ECO:0000256" key="1">
    <source>
        <dbReference type="ARBA" id="ARBA00004609"/>
    </source>
</evidence>
<feature type="domain" description="Bifunctional inhibitor/plant lipid transfer protein/seed storage helical" evidence="12">
    <location>
        <begin position="34"/>
        <end position="109"/>
    </location>
</feature>
<feature type="signal peptide" evidence="11">
    <location>
        <begin position="1"/>
        <end position="29"/>
    </location>
</feature>
<protein>
    <recommendedName>
        <fullName evidence="12">Bifunctional inhibitor/plant lipid transfer protein/seed storage helical domain-containing protein</fullName>
    </recommendedName>
</protein>
<dbReference type="SUPFAM" id="SSF47699">
    <property type="entry name" value="Bifunctional inhibitor/lipid-transfer protein/seed storage 2S albumin"/>
    <property type="match status" value="1"/>
</dbReference>
<evidence type="ECO:0000256" key="4">
    <source>
        <dbReference type="ARBA" id="ARBA00022622"/>
    </source>
</evidence>
<feature type="chain" id="PRO_5043337498" description="Bifunctional inhibitor/plant lipid transfer protein/seed storage helical domain-containing protein" evidence="11">
    <location>
        <begin position="30"/>
        <end position="175"/>
    </location>
</feature>
<feature type="compositionally biased region" description="Low complexity" evidence="9">
    <location>
        <begin position="111"/>
        <end position="120"/>
    </location>
</feature>
<evidence type="ECO:0000313" key="13">
    <source>
        <dbReference type="EMBL" id="CAL1396651.1"/>
    </source>
</evidence>